<sequence length="304" mass="34969">MVDVQHNNEDNEEVSMPLNTPVKGMIPTNQTLQELEDALKGLLDRQIQEAAIAAEARKRAEEMANKQQALLEETEKREKEWQERFHNRPPATDEDTSRTADSQVHTWKPSVVIGNQPLKENNKHPFTSAILAEELPKKFKYPVDMEPYDGRSDPKHHLDVFDNMMVLLNASNVPPGRYPLPKSLTKRPPKTMEEIQEISHEYLQQEEGQTTVKTDRDKRESSRKDPPRENCSRREHRSSRSYYNPLNVSLATFLHEVSQVEIIPAPRAIKNTHRGDRNAYCKYHKQNGHDTEDSETSSSLLSGD</sequence>
<evidence type="ECO:0000313" key="3">
    <source>
        <dbReference type="Proteomes" id="UP001341840"/>
    </source>
</evidence>
<evidence type="ECO:0000256" key="1">
    <source>
        <dbReference type="SAM" id="MobiDB-lite"/>
    </source>
</evidence>
<feature type="region of interest" description="Disordered" evidence="1">
    <location>
        <begin position="1"/>
        <end position="25"/>
    </location>
</feature>
<gene>
    <name evidence="2" type="ORF">PIB30_051608</name>
</gene>
<protein>
    <submittedName>
        <fullName evidence="2">Uncharacterized protein</fullName>
    </submittedName>
</protein>
<dbReference type="Proteomes" id="UP001341840">
    <property type="component" value="Unassembled WGS sequence"/>
</dbReference>
<accession>A0ABU6QIK0</accession>
<feature type="region of interest" description="Disordered" evidence="1">
    <location>
        <begin position="200"/>
        <end position="239"/>
    </location>
</feature>
<name>A0ABU6QIK0_9FABA</name>
<feature type="region of interest" description="Disordered" evidence="1">
    <location>
        <begin position="283"/>
        <end position="304"/>
    </location>
</feature>
<keyword evidence="3" id="KW-1185">Reference proteome</keyword>
<proteinExistence type="predicted"/>
<comment type="caution">
    <text evidence="2">The sequence shown here is derived from an EMBL/GenBank/DDBJ whole genome shotgun (WGS) entry which is preliminary data.</text>
</comment>
<dbReference type="EMBL" id="JASCZI010000367">
    <property type="protein sequence ID" value="MED6111358.1"/>
    <property type="molecule type" value="Genomic_DNA"/>
</dbReference>
<feature type="compositionally biased region" description="Basic and acidic residues" evidence="1">
    <location>
        <begin position="75"/>
        <end position="86"/>
    </location>
</feature>
<feature type="compositionally biased region" description="Basic and acidic residues" evidence="1">
    <location>
        <begin position="213"/>
        <end position="233"/>
    </location>
</feature>
<evidence type="ECO:0000313" key="2">
    <source>
        <dbReference type="EMBL" id="MED6111358.1"/>
    </source>
</evidence>
<organism evidence="2 3">
    <name type="scientific">Stylosanthes scabra</name>
    <dbReference type="NCBI Taxonomy" id="79078"/>
    <lineage>
        <taxon>Eukaryota</taxon>
        <taxon>Viridiplantae</taxon>
        <taxon>Streptophyta</taxon>
        <taxon>Embryophyta</taxon>
        <taxon>Tracheophyta</taxon>
        <taxon>Spermatophyta</taxon>
        <taxon>Magnoliopsida</taxon>
        <taxon>eudicotyledons</taxon>
        <taxon>Gunneridae</taxon>
        <taxon>Pentapetalae</taxon>
        <taxon>rosids</taxon>
        <taxon>fabids</taxon>
        <taxon>Fabales</taxon>
        <taxon>Fabaceae</taxon>
        <taxon>Papilionoideae</taxon>
        <taxon>50 kb inversion clade</taxon>
        <taxon>dalbergioids sensu lato</taxon>
        <taxon>Dalbergieae</taxon>
        <taxon>Pterocarpus clade</taxon>
        <taxon>Stylosanthes</taxon>
    </lineage>
</organism>
<reference evidence="2 3" key="1">
    <citation type="journal article" date="2023" name="Plants (Basel)">
        <title>Bridging the Gap: Combining Genomics and Transcriptomics Approaches to Understand Stylosanthes scabra, an Orphan Legume from the Brazilian Caatinga.</title>
        <authorList>
            <person name="Ferreira-Neto J.R.C."/>
            <person name="da Silva M.D."/>
            <person name="Binneck E."/>
            <person name="de Melo N.F."/>
            <person name="da Silva R.H."/>
            <person name="de Melo A.L.T.M."/>
            <person name="Pandolfi V."/>
            <person name="Bustamante F.O."/>
            <person name="Brasileiro-Vidal A.C."/>
            <person name="Benko-Iseppon A.M."/>
        </authorList>
    </citation>
    <scope>NUCLEOTIDE SEQUENCE [LARGE SCALE GENOMIC DNA]</scope>
    <source>
        <tissue evidence="2">Leaves</tissue>
    </source>
</reference>
<feature type="region of interest" description="Disordered" evidence="1">
    <location>
        <begin position="75"/>
        <end position="106"/>
    </location>
</feature>